<accession>A0AAW5F7G3</accession>
<dbReference type="SUPFAM" id="SSF46689">
    <property type="entry name" value="Homeodomain-like"/>
    <property type="match status" value="1"/>
</dbReference>
<dbReference type="RefSeq" id="WP_003510987.1">
    <property type="nucleotide sequence ID" value="NZ_CABHNX010000010.1"/>
</dbReference>
<sequence length="206" mass="23469">MSKKAYSEQERKQVGQDLLSVGLEMLSQRGLKGTKLQDILQAVGISKPFFYGNYYASLAELVLHIIDYEISLLLETVRDDIAKRDAPVEDRINHFLKMMIDSRQHHFFVMTQEEEVLVSKHLTPEELEAFQKGQAAFYGELLSLWHIPEEKCTPKELGNLILSVVLIYNSAARSLPFFFPEELERTARAQATALSRYLASLADSSD</sequence>
<reference evidence="1" key="1">
    <citation type="journal article" date="2022" name="Cell Host Microbe">
        <title>Colonization of the live biotherapeutic product VE303 and modulation of the microbiota and metabolites in healthy volunteers.</title>
        <authorList>
            <person name="Dsouza M."/>
            <person name="Menon R."/>
            <person name="Crossette E."/>
            <person name="Bhattarai S.K."/>
            <person name="Schneider J."/>
            <person name="Kim Y.G."/>
            <person name="Reddy S."/>
            <person name="Caballero S."/>
            <person name="Felix C."/>
            <person name="Cornacchione L."/>
            <person name="Hendrickson J."/>
            <person name="Watson A.R."/>
            <person name="Minot S.S."/>
            <person name="Greenfield N."/>
            <person name="Schopf L."/>
            <person name="Szabady R."/>
            <person name="Patarroyo J."/>
            <person name="Smith W."/>
            <person name="Harrison P."/>
            <person name="Kuijper E.J."/>
            <person name="Kelly C.P."/>
            <person name="Olle B."/>
            <person name="Bobilev D."/>
            <person name="Silber J.L."/>
            <person name="Bucci V."/>
            <person name="Roberts B."/>
            <person name="Faith J."/>
            <person name="Norman J.M."/>
        </authorList>
    </citation>
    <scope>NUCLEOTIDE SEQUENCE</scope>
    <source>
        <strain evidence="1">VE303-04</strain>
    </source>
</reference>
<dbReference type="EMBL" id="JAINVB010000001">
    <property type="protein sequence ID" value="MCK0087775.1"/>
    <property type="molecule type" value="Genomic_DNA"/>
</dbReference>
<dbReference type="InterPro" id="IPR009057">
    <property type="entry name" value="Homeodomain-like_sf"/>
</dbReference>
<dbReference type="AlphaFoldDB" id="A0AAW5F7G3"/>
<name>A0AAW5F7G3_CLOSY</name>
<dbReference type="Proteomes" id="UP001203136">
    <property type="component" value="Unassembled WGS sequence"/>
</dbReference>
<proteinExistence type="predicted"/>
<organism evidence="1 2">
    <name type="scientific">Clostridium symbiosum</name>
    <name type="common">Bacteroides symbiosus</name>
    <dbReference type="NCBI Taxonomy" id="1512"/>
    <lineage>
        <taxon>Bacteria</taxon>
        <taxon>Bacillati</taxon>
        <taxon>Bacillota</taxon>
        <taxon>Clostridia</taxon>
        <taxon>Lachnospirales</taxon>
        <taxon>Lachnospiraceae</taxon>
        <taxon>Otoolea</taxon>
    </lineage>
</organism>
<protein>
    <submittedName>
        <fullName evidence="1">TetR/AcrR family transcriptional regulator</fullName>
    </submittedName>
</protein>
<evidence type="ECO:0000313" key="1">
    <source>
        <dbReference type="EMBL" id="MCK0087775.1"/>
    </source>
</evidence>
<evidence type="ECO:0000313" key="2">
    <source>
        <dbReference type="Proteomes" id="UP001203136"/>
    </source>
</evidence>
<comment type="caution">
    <text evidence="1">The sequence shown here is derived from an EMBL/GenBank/DDBJ whole genome shotgun (WGS) entry which is preliminary data.</text>
</comment>
<dbReference type="Gene3D" id="1.10.357.10">
    <property type="entry name" value="Tetracycline Repressor, domain 2"/>
    <property type="match status" value="1"/>
</dbReference>
<gene>
    <name evidence="1" type="ORF">K5I21_18275</name>
</gene>